<keyword evidence="3" id="KW-1185">Reference proteome</keyword>
<dbReference type="Proteomes" id="UP000887116">
    <property type="component" value="Unassembled WGS sequence"/>
</dbReference>
<reference evidence="2" key="1">
    <citation type="submission" date="2020-07" db="EMBL/GenBank/DDBJ databases">
        <title>Multicomponent nature underlies the extraordinary mechanical properties of spider dragline silk.</title>
        <authorList>
            <person name="Kono N."/>
            <person name="Nakamura H."/>
            <person name="Mori M."/>
            <person name="Yoshida Y."/>
            <person name="Ohtoshi R."/>
            <person name="Malay A.D."/>
            <person name="Moran D.A.P."/>
            <person name="Tomita M."/>
            <person name="Numata K."/>
            <person name="Arakawa K."/>
        </authorList>
    </citation>
    <scope>NUCLEOTIDE SEQUENCE</scope>
</reference>
<feature type="region of interest" description="Disordered" evidence="1">
    <location>
        <begin position="1"/>
        <end position="104"/>
    </location>
</feature>
<evidence type="ECO:0000313" key="3">
    <source>
        <dbReference type="Proteomes" id="UP000887116"/>
    </source>
</evidence>
<dbReference type="AlphaFoldDB" id="A0A8X6KW01"/>
<name>A0A8X6KW01_TRICU</name>
<organism evidence="2 3">
    <name type="scientific">Trichonephila clavata</name>
    <name type="common">Joro spider</name>
    <name type="synonym">Nephila clavata</name>
    <dbReference type="NCBI Taxonomy" id="2740835"/>
    <lineage>
        <taxon>Eukaryota</taxon>
        <taxon>Metazoa</taxon>
        <taxon>Ecdysozoa</taxon>
        <taxon>Arthropoda</taxon>
        <taxon>Chelicerata</taxon>
        <taxon>Arachnida</taxon>
        <taxon>Araneae</taxon>
        <taxon>Araneomorphae</taxon>
        <taxon>Entelegynae</taxon>
        <taxon>Araneoidea</taxon>
        <taxon>Nephilidae</taxon>
        <taxon>Trichonephila</taxon>
    </lineage>
</organism>
<protein>
    <submittedName>
        <fullName evidence="2">Uncharacterized protein</fullName>
    </submittedName>
</protein>
<feature type="compositionally biased region" description="Basic and acidic residues" evidence="1">
    <location>
        <begin position="64"/>
        <end position="80"/>
    </location>
</feature>
<gene>
    <name evidence="2" type="ORF">TNCT_56421</name>
</gene>
<evidence type="ECO:0000313" key="2">
    <source>
        <dbReference type="EMBL" id="GFQ86346.1"/>
    </source>
</evidence>
<feature type="compositionally biased region" description="Polar residues" evidence="1">
    <location>
        <begin position="42"/>
        <end position="54"/>
    </location>
</feature>
<dbReference type="OrthoDB" id="6424665at2759"/>
<accession>A0A8X6KW01</accession>
<feature type="compositionally biased region" description="Basic residues" evidence="1">
    <location>
        <begin position="85"/>
        <end position="96"/>
    </location>
</feature>
<proteinExistence type="predicted"/>
<comment type="caution">
    <text evidence="2">The sequence shown here is derived from an EMBL/GenBank/DDBJ whole genome shotgun (WGS) entry which is preliminary data.</text>
</comment>
<sequence>MSLDRKKYAQKSDQPGKQKPHSLDEPCGDSEPEKNFLCLSPENLNRSCQQLNKSSNHHHHHGPKRNELQTRTSTESKDTDSSSGSKKHAHRSRSPIRTKNTPTR</sequence>
<evidence type="ECO:0000256" key="1">
    <source>
        <dbReference type="SAM" id="MobiDB-lite"/>
    </source>
</evidence>
<dbReference type="EMBL" id="BMAO01013109">
    <property type="protein sequence ID" value="GFQ86346.1"/>
    <property type="molecule type" value="Genomic_DNA"/>
</dbReference>